<gene>
    <name evidence="1" type="ORF">LBBP_03276</name>
</gene>
<dbReference type="AlphaFoldDB" id="A0A0S2IV06"/>
<protein>
    <submittedName>
        <fullName evidence="1">Uncharacterized protein</fullName>
    </submittedName>
</protein>
<name>A0A0S2IV06_LEPBO</name>
<dbReference type="EMBL" id="CP012029">
    <property type="protein sequence ID" value="ALO27476.1"/>
    <property type="molecule type" value="Genomic_DNA"/>
</dbReference>
<dbReference type="Proteomes" id="UP000058857">
    <property type="component" value="Chromosome 1"/>
</dbReference>
<accession>A0A0S2IV06</accession>
<reference evidence="1 2" key="1">
    <citation type="journal article" date="2015" name="PLoS Negl. Trop. Dis.">
        <title>Distribution of Plasmids in Distinct Leptospira Pathogenic Species.</title>
        <authorList>
            <person name="Wang Y."/>
            <person name="Zhuang X."/>
            <person name="Zhong Y."/>
            <person name="Zhang C."/>
            <person name="Zhang Y."/>
            <person name="Zeng L."/>
            <person name="Zhu Y."/>
            <person name="He P."/>
            <person name="Dong K."/>
            <person name="Pal U."/>
            <person name="Guo X."/>
            <person name="Qin J."/>
        </authorList>
    </citation>
    <scope>NUCLEOTIDE SEQUENCE [LARGE SCALE GENOMIC DNA]</scope>
    <source>
        <strain evidence="1 2">56604</strain>
    </source>
</reference>
<proteinExistence type="predicted"/>
<evidence type="ECO:0000313" key="1">
    <source>
        <dbReference type="EMBL" id="ALO27476.1"/>
    </source>
</evidence>
<evidence type="ECO:0000313" key="2">
    <source>
        <dbReference type="Proteomes" id="UP000058857"/>
    </source>
</evidence>
<dbReference type="PATRIC" id="fig|280505.15.peg.3196"/>
<sequence>MGVSIKFSSDGCSQNGDFIFGFYKSSQSIQTFLVDYKL</sequence>
<organism evidence="1">
    <name type="scientific">Leptospira borgpetersenii serovar Ballum</name>
    <dbReference type="NCBI Taxonomy" id="280505"/>
    <lineage>
        <taxon>Bacteria</taxon>
        <taxon>Pseudomonadati</taxon>
        <taxon>Spirochaetota</taxon>
        <taxon>Spirochaetia</taxon>
        <taxon>Leptospirales</taxon>
        <taxon>Leptospiraceae</taxon>
        <taxon>Leptospira</taxon>
    </lineage>
</organism>